<dbReference type="AlphaFoldDB" id="A0ABD1KML1"/>
<evidence type="ECO:0008006" key="3">
    <source>
        <dbReference type="Google" id="ProtNLM"/>
    </source>
</evidence>
<dbReference type="PANTHER" id="PTHR15510:SF5">
    <property type="entry name" value="SPERM-ASSOCIATED ANTIGEN 8"/>
    <property type="match status" value="1"/>
</dbReference>
<sequence length="256" mass="28863">MDVSDDSLQHNEVPVGKCLLDNWVEERATALLDNSMPRVSVHKNGHRGILTLDVTAKVQGMSTVKSSYVPPKGPGVRQRGQRGELLEKHLYQKISARPTEPAELSRHHYFQVLKNNTLLSHSEQVQAELNLQPPVTDFSSTTHTDYMAEGFQPAGPSPAQVYDSKTERAITFWNENYHRLQGVTTVSNRDAPFRKNSSFSKPISEQLDNAMLSSAFILEHGSAEERVSEDLRHWPRYSSLTSWQQQLPTRATQSGR</sequence>
<organism evidence="1 2">
    <name type="scientific">Coilia grayii</name>
    <name type="common">Gray's grenadier anchovy</name>
    <dbReference type="NCBI Taxonomy" id="363190"/>
    <lineage>
        <taxon>Eukaryota</taxon>
        <taxon>Metazoa</taxon>
        <taxon>Chordata</taxon>
        <taxon>Craniata</taxon>
        <taxon>Vertebrata</taxon>
        <taxon>Euteleostomi</taxon>
        <taxon>Actinopterygii</taxon>
        <taxon>Neopterygii</taxon>
        <taxon>Teleostei</taxon>
        <taxon>Clupei</taxon>
        <taxon>Clupeiformes</taxon>
        <taxon>Clupeoidei</taxon>
        <taxon>Engraulidae</taxon>
        <taxon>Coilinae</taxon>
        <taxon>Coilia</taxon>
    </lineage>
</organism>
<accession>A0ABD1KML1</accession>
<evidence type="ECO:0000313" key="2">
    <source>
        <dbReference type="Proteomes" id="UP001591681"/>
    </source>
</evidence>
<reference evidence="1 2" key="1">
    <citation type="submission" date="2024-09" db="EMBL/GenBank/DDBJ databases">
        <title>A chromosome-level genome assembly of Gray's grenadier anchovy, Coilia grayii.</title>
        <authorList>
            <person name="Fu Z."/>
        </authorList>
    </citation>
    <scope>NUCLEOTIDE SEQUENCE [LARGE SCALE GENOMIC DNA]</scope>
    <source>
        <strain evidence="1">G4</strain>
        <tissue evidence="1">Muscle</tissue>
    </source>
</reference>
<evidence type="ECO:0000313" key="1">
    <source>
        <dbReference type="EMBL" id="KAL2100391.1"/>
    </source>
</evidence>
<name>A0ABD1KML1_9TELE</name>
<comment type="caution">
    <text evidence="1">The sequence shown here is derived from an EMBL/GenBank/DDBJ whole genome shotgun (WGS) entry which is preliminary data.</text>
</comment>
<dbReference type="InterPro" id="IPR026124">
    <property type="entry name" value="Sperm-assoc_Ag8"/>
</dbReference>
<protein>
    <recommendedName>
        <fullName evidence="3">Sperm-associated antigen 8</fullName>
    </recommendedName>
</protein>
<dbReference type="PANTHER" id="PTHR15510">
    <property type="entry name" value="SPERM-ASSOCIATED ANTIGEN 8"/>
    <property type="match status" value="1"/>
</dbReference>
<keyword evidence="2" id="KW-1185">Reference proteome</keyword>
<dbReference type="Pfam" id="PF22584">
    <property type="entry name" value="CFAP143"/>
    <property type="match status" value="2"/>
</dbReference>
<proteinExistence type="predicted"/>
<dbReference type="EMBL" id="JBHFQA010000004">
    <property type="protein sequence ID" value="KAL2100391.1"/>
    <property type="molecule type" value="Genomic_DNA"/>
</dbReference>
<gene>
    <name evidence="1" type="ORF">ACEWY4_004785</name>
</gene>
<dbReference type="Proteomes" id="UP001591681">
    <property type="component" value="Unassembled WGS sequence"/>
</dbReference>